<dbReference type="InterPro" id="IPR011993">
    <property type="entry name" value="PH-like_dom_sf"/>
</dbReference>
<reference evidence="3" key="1">
    <citation type="journal article" date="2021" name="Genome Biol. Evol.">
        <title>A High-Quality Reference Genome for a Parasitic Bivalve with Doubly Uniparental Inheritance (Bivalvia: Unionida).</title>
        <authorList>
            <person name="Smith C.H."/>
        </authorList>
    </citation>
    <scope>NUCLEOTIDE SEQUENCE</scope>
    <source>
        <strain evidence="3">CHS0354</strain>
    </source>
</reference>
<sequence length="181" mass="21079">MSDGYYDKLEEEEADERHDGCDLHLSKKRAIEELHNKKSQQFKLEKELLKIKKEIKNIDRVLVQSSKESSTLYDVRIVETEASSRLNLNGMYSLHVDQDSLTIKDILSDQSIYWQPYRSVKRFGVDEMNDKHVFILQVDGKSSTNTDEFRFKTARAAELCEHVSHLCYMAAALRTNRISQC</sequence>
<evidence type="ECO:0000256" key="1">
    <source>
        <dbReference type="SAM" id="MobiDB-lite"/>
    </source>
</evidence>
<keyword evidence="4" id="KW-1185">Reference proteome</keyword>
<dbReference type="SUPFAM" id="SSF50729">
    <property type="entry name" value="PH domain-like"/>
    <property type="match status" value="1"/>
</dbReference>
<proteinExistence type="predicted"/>
<accession>A0AAE0S617</accession>
<comment type="caution">
    <text evidence="3">The sequence shown here is derived from an EMBL/GenBank/DDBJ whole genome shotgun (WGS) entry which is preliminary data.</text>
</comment>
<dbReference type="SMART" id="SM01244">
    <property type="entry name" value="IRS"/>
    <property type="match status" value="1"/>
</dbReference>
<dbReference type="Gene3D" id="2.30.29.30">
    <property type="entry name" value="Pleckstrin-homology domain (PH domain)/Phosphotyrosine-binding domain (PTB)"/>
    <property type="match status" value="1"/>
</dbReference>
<evidence type="ECO:0000313" key="4">
    <source>
        <dbReference type="Proteomes" id="UP001195483"/>
    </source>
</evidence>
<dbReference type="Proteomes" id="UP001195483">
    <property type="component" value="Unassembled WGS sequence"/>
</dbReference>
<feature type="domain" description="IRS-type PTB" evidence="2">
    <location>
        <begin position="78"/>
        <end position="164"/>
    </location>
</feature>
<dbReference type="Pfam" id="PF02174">
    <property type="entry name" value="IRS"/>
    <property type="match status" value="1"/>
</dbReference>
<reference evidence="3" key="2">
    <citation type="journal article" date="2021" name="Genome Biol. Evol.">
        <title>Developing a high-quality reference genome for a parasitic bivalve with doubly uniparental inheritance (Bivalvia: Unionida).</title>
        <authorList>
            <person name="Smith C.H."/>
        </authorList>
    </citation>
    <scope>NUCLEOTIDE SEQUENCE</scope>
    <source>
        <strain evidence="3">CHS0354</strain>
        <tissue evidence="3">Mantle</tissue>
    </source>
</reference>
<feature type="region of interest" description="Disordered" evidence="1">
    <location>
        <begin position="1"/>
        <end position="20"/>
    </location>
</feature>
<dbReference type="InterPro" id="IPR002404">
    <property type="entry name" value="IRS_PTB"/>
</dbReference>
<evidence type="ECO:0000259" key="2">
    <source>
        <dbReference type="Pfam" id="PF02174"/>
    </source>
</evidence>
<gene>
    <name evidence="3" type="ORF">CHS0354_038439</name>
</gene>
<reference evidence="3" key="3">
    <citation type="submission" date="2023-05" db="EMBL/GenBank/DDBJ databases">
        <authorList>
            <person name="Smith C.H."/>
        </authorList>
    </citation>
    <scope>NUCLEOTIDE SEQUENCE</scope>
    <source>
        <strain evidence="3">CHS0354</strain>
        <tissue evidence="3">Mantle</tissue>
    </source>
</reference>
<protein>
    <recommendedName>
        <fullName evidence="2">IRS-type PTB domain-containing protein</fullName>
    </recommendedName>
</protein>
<evidence type="ECO:0000313" key="3">
    <source>
        <dbReference type="EMBL" id="KAK3585903.1"/>
    </source>
</evidence>
<dbReference type="EMBL" id="JAEAOA010002240">
    <property type="protein sequence ID" value="KAK3585903.1"/>
    <property type="molecule type" value="Genomic_DNA"/>
</dbReference>
<organism evidence="3 4">
    <name type="scientific">Potamilus streckersoni</name>
    <dbReference type="NCBI Taxonomy" id="2493646"/>
    <lineage>
        <taxon>Eukaryota</taxon>
        <taxon>Metazoa</taxon>
        <taxon>Spiralia</taxon>
        <taxon>Lophotrochozoa</taxon>
        <taxon>Mollusca</taxon>
        <taxon>Bivalvia</taxon>
        <taxon>Autobranchia</taxon>
        <taxon>Heteroconchia</taxon>
        <taxon>Palaeoheterodonta</taxon>
        <taxon>Unionida</taxon>
        <taxon>Unionoidea</taxon>
        <taxon>Unionidae</taxon>
        <taxon>Ambleminae</taxon>
        <taxon>Lampsilini</taxon>
        <taxon>Potamilus</taxon>
    </lineage>
</organism>
<dbReference type="AlphaFoldDB" id="A0AAE0S617"/>
<name>A0AAE0S617_9BIVA</name>